<reference evidence="1" key="1">
    <citation type="journal article" date="2019" name="bioRxiv">
        <title>The Genome of the Zebra Mussel, Dreissena polymorpha: A Resource for Invasive Species Research.</title>
        <authorList>
            <person name="McCartney M.A."/>
            <person name="Auch B."/>
            <person name="Kono T."/>
            <person name="Mallez S."/>
            <person name="Zhang Y."/>
            <person name="Obille A."/>
            <person name="Becker A."/>
            <person name="Abrahante J.E."/>
            <person name="Garbe J."/>
            <person name="Badalamenti J.P."/>
            <person name="Herman A."/>
            <person name="Mangelson H."/>
            <person name="Liachko I."/>
            <person name="Sullivan S."/>
            <person name="Sone E.D."/>
            <person name="Koren S."/>
            <person name="Silverstein K.A.T."/>
            <person name="Beckman K.B."/>
            <person name="Gohl D.M."/>
        </authorList>
    </citation>
    <scope>NUCLEOTIDE SEQUENCE</scope>
    <source>
        <strain evidence="1">Duluth1</strain>
        <tissue evidence="1">Whole animal</tissue>
    </source>
</reference>
<keyword evidence="2" id="KW-1185">Reference proteome</keyword>
<comment type="caution">
    <text evidence="1">The sequence shown here is derived from an EMBL/GenBank/DDBJ whole genome shotgun (WGS) entry which is preliminary data.</text>
</comment>
<organism evidence="1 2">
    <name type="scientific">Dreissena polymorpha</name>
    <name type="common">Zebra mussel</name>
    <name type="synonym">Mytilus polymorpha</name>
    <dbReference type="NCBI Taxonomy" id="45954"/>
    <lineage>
        <taxon>Eukaryota</taxon>
        <taxon>Metazoa</taxon>
        <taxon>Spiralia</taxon>
        <taxon>Lophotrochozoa</taxon>
        <taxon>Mollusca</taxon>
        <taxon>Bivalvia</taxon>
        <taxon>Autobranchia</taxon>
        <taxon>Heteroconchia</taxon>
        <taxon>Euheterodonta</taxon>
        <taxon>Imparidentia</taxon>
        <taxon>Neoheterodontei</taxon>
        <taxon>Myida</taxon>
        <taxon>Dreissenoidea</taxon>
        <taxon>Dreissenidae</taxon>
        <taxon>Dreissena</taxon>
    </lineage>
</organism>
<evidence type="ECO:0000313" key="2">
    <source>
        <dbReference type="Proteomes" id="UP000828390"/>
    </source>
</evidence>
<protein>
    <submittedName>
        <fullName evidence="1">Uncharacterized protein</fullName>
    </submittedName>
</protein>
<accession>A0A9D4K9Z1</accession>
<dbReference type="AlphaFoldDB" id="A0A9D4K9Z1"/>
<proteinExistence type="predicted"/>
<dbReference type="Proteomes" id="UP000828390">
    <property type="component" value="Unassembled WGS sequence"/>
</dbReference>
<sequence>MVSYWVPIEGTRVKTIATAEPQFNKSWNRVTGLHMEEDFHLCDTTLQKQVDGQMSSSTDVFLGGSSQTVFHAVRDKKKISIKKITAATQLFKQACDRKEIQQLCLDCSHKTYIAVTVPHCLLLGRSWQIRSAMLPELDCGLKKIASRGIGYKIQTLLLDECSQLLDESGLLPGEQCQQGTFLYCKTSSDSKAPEHATQYKKIIEDNSQQQVVCKHSNAILQFDTNVFCSRVVDLQTGSGFMLTRIHPVDRNAVPKLASFLNKFLSHWKFSPQMLAFAVGESQIKPNSKKQKAKSKKAAPMSKKTFMTSVLNRNPVAGPSCANLVHSSPQSEASDDETDPSQLCVCRKFQPSELAQCVSLTFTKWAQCELARRTVVPLVPSDLLFKSKSHRGALTVFRRQRNEDFAKVINEVSTGNVSEFTLDFLETVNKSTGYVIPLPQ</sequence>
<name>A0A9D4K9Z1_DREPO</name>
<gene>
    <name evidence="1" type="ORF">DPMN_109017</name>
</gene>
<evidence type="ECO:0000313" key="1">
    <source>
        <dbReference type="EMBL" id="KAH3835659.1"/>
    </source>
</evidence>
<dbReference type="EMBL" id="JAIWYP010000004">
    <property type="protein sequence ID" value="KAH3835659.1"/>
    <property type="molecule type" value="Genomic_DNA"/>
</dbReference>
<reference evidence="1" key="2">
    <citation type="submission" date="2020-11" db="EMBL/GenBank/DDBJ databases">
        <authorList>
            <person name="McCartney M.A."/>
            <person name="Auch B."/>
            <person name="Kono T."/>
            <person name="Mallez S."/>
            <person name="Becker A."/>
            <person name="Gohl D.M."/>
            <person name="Silverstein K.A.T."/>
            <person name="Koren S."/>
            <person name="Bechman K.B."/>
            <person name="Herman A."/>
            <person name="Abrahante J.E."/>
            <person name="Garbe J."/>
        </authorList>
    </citation>
    <scope>NUCLEOTIDE SEQUENCE</scope>
    <source>
        <strain evidence="1">Duluth1</strain>
        <tissue evidence="1">Whole animal</tissue>
    </source>
</reference>